<sequence>MRKKMYQSTLISNIKKSISINFLERKLISTGIFFIYENTKYSFFLKKKMIKTVCIIHITKNKKKHFFYDEIQIIIINVFPEKNIIIEPNNKIGVLGVVKHVKIKWKKCSILNISMRGDNSFGSTGIL</sequence>
<dbReference type="Proteomes" id="UP000263619">
    <property type="component" value="Chromosome"/>
</dbReference>
<proteinExistence type="predicted"/>
<dbReference type="EMBL" id="AP014608">
    <property type="protein sequence ID" value="BBA16977.1"/>
    <property type="molecule type" value="Genomic_DNA"/>
</dbReference>
<dbReference type="Gene3D" id="2.70.40.10">
    <property type="match status" value="1"/>
</dbReference>
<evidence type="ECO:0000313" key="2">
    <source>
        <dbReference type="Proteomes" id="UP000263619"/>
    </source>
</evidence>
<accession>A0A224AAU1</accession>
<keyword evidence="2" id="KW-1185">Reference proteome</keyword>
<dbReference type="InterPro" id="IPR036157">
    <property type="entry name" value="dUTPase-like_sf"/>
</dbReference>
<organism evidence="1 2">
    <name type="scientific">Blattabacterium cuenoti STAT</name>
    <dbReference type="NCBI Taxonomy" id="1457030"/>
    <lineage>
        <taxon>Bacteria</taxon>
        <taxon>Pseudomonadati</taxon>
        <taxon>Bacteroidota</taxon>
        <taxon>Flavobacteriia</taxon>
        <taxon>Flavobacteriales</taxon>
        <taxon>Blattabacteriaceae</taxon>
        <taxon>Blattabacterium</taxon>
    </lineage>
</organism>
<dbReference type="OrthoDB" id="1132273at2"/>
<gene>
    <name evidence="1" type="primary">dut</name>
    <name evidence="1" type="ORF">STAT_034</name>
</gene>
<protein>
    <submittedName>
        <fullName evidence="1">dUTP diphosphatase</fullName>
    </submittedName>
</protein>
<dbReference type="SUPFAM" id="SSF51283">
    <property type="entry name" value="dUTPase-like"/>
    <property type="match status" value="1"/>
</dbReference>
<evidence type="ECO:0000313" key="1">
    <source>
        <dbReference type="EMBL" id="BBA16977.1"/>
    </source>
</evidence>
<reference evidence="1 2" key="1">
    <citation type="submission" date="2014-06" db="EMBL/GenBank/DDBJ databases">
        <title>Genome sequence of the intracellular symbiont Blattabacterium cuenoti, strain STAT from the wood feeding cockroach Salganea taiwanensis taiwanensis.</title>
        <authorList>
            <person name="Kinjo Y."/>
            <person name="Ohkuma M."/>
            <person name="Tokuda G."/>
        </authorList>
    </citation>
    <scope>NUCLEOTIDE SEQUENCE [LARGE SCALE GENOMIC DNA]</scope>
    <source>
        <strain evidence="1 2">STAT</strain>
    </source>
</reference>
<dbReference type="AlphaFoldDB" id="A0A224AAU1"/>
<name>A0A224AAU1_9FLAO</name>